<dbReference type="Proteomes" id="UP000266292">
    <property type="component" value="Chromosome"/>
</dbReference>
<dbReference type="InterPro" id="IPR011613">
    <property type="entry name" value="GH15-like"/>
</dbReference>
<evidence type="ECO:0000313" key="4">
    <source>
        <dbReference type="Proteomes" id="UP000266292"/>
    </source>
</evidence>
<dbReference type="OrthoDB" id="3902805at2"/>
<feature type="domain" description="Trehalase-like N-terminal" evidence="2">
    <location>
        <begin position="5"/>
        <end position="142"/>
    </location>
</feature>
<dbReference type="GO" id="GO:0004553">
    <property type="term" value="F:hydrolase activity, hydrolyzing O-glycosyl compounds"/>
    <property type="evidence" value="ECO:0007669"/>
    <property type="project" value="UniProtKB-ARBA"/>
</dbReference>
<keyword evidence="4" id="KW-1185">Reference proteome</keyword>
<keyword evidence="3" id="KW-0378">Hydrolase</keyword>
<accession>A0A1X9YRS3</accession>
<reference evidence="4" key="1">
    <citation type="submission" date="2017-05" db="EMBL/GenBank/DDBJ databases">
        <authorList>
            <person name="Ray J."/>
            <person name="Price M."/>
            <person name="Deutschbauer A."/>
        </authorList>
    </citation>
    <scope>NUCLEOTIDE SEQUENCE [LARGE SCALE GENOMIC DNA]</scope>
    <source>
        <strain evidence="4">DSM 19842</strain>
    </source>
</reference>
<evidence type="ECO:0000259" key="2">
    <source>
        <dbReference type="Pfam" id="PF19291"/>
    </source>
</evidence>
<dbReference type="GO" id="GO:0005975">
    <property type="term" value="P:carbohydrate metabolic process"/>
    <property type="evidence" value="ECO:0007669"/>
    <property type="project" value="InterPro"/>
</dbReference>
<feature type="domain" description="GH15-like" evidence="1">
    <location>
        <begin position="521"/>
        <end position="561"/>
    </location>
</feature>
<proteinExistence type="predicted"/>
<dbReference type="Pfam" id="PF19291">
    <property type="entry name" value="TREH_N"/>
    <property type="match status" value="1"/>
</dbReference>
<name>A0A1X9YRS3_9BACT</name>
<organism evidence="3 4">
    <name type="scientific">Pontibacter actiniarum</name>
    <dbReference type="NCBI Taxonomy" id="323450"/>
    <lineage>
        <taxon>Bacteria</taxon>
        <taxon>Pseudomonadati</taxon>
        <taxon>Bacteroidota</taxon>
        <taxon>Cytophagia</taxon>
        <taxon>Cytophagales</taxon>
        <taxon>Hymenobacteraceae</taxon>
        <taxon>Pontibacter</taxon>
    </lineage>
</organism>
<dbReference type="PANTHER" id="PTHR31616">
    <property type="entry name" value="TREHALASE"/>
    <property type="match status" value="1"/>
</dbReference>
<dbReference type="InterPro" id="IPR045582">
    <property type="entry name" value="Trehalase-like_N"/>
</dbReference>
<dbReference type="SUPFAM" id="SSF48208">
    <property type="entry name" value="Six-hairpin glycosidases"/>
    <property type="match status" value="1"/>
</dbReference>
<sequence>MKERETLIQGLAVIGDRRTCAYISRSGSVVWYCPRRFDAPAVFASLLDAAQGGSWRIDAPGLAFMSRSYRNDSSVLCTRLRSSSGELEIEDYMPMNAAFHGICRSLSAAPENLRVVLSPKPEYGMQEPQLQQKAGAVSINGALFLYASHPLRLEQHRIVCEVPAGERSWFVLSEQEQHIQPQALQEALAATQQEWKKVTSHITYHGPYEEEVRNSLRVLRLMTFAENGGIIAAGTTSLPEVKGGHRNYDYRFVWLRDAAMIASALTRAGSDGEEERRFLSFICDAMQGMPEPVVPFFTLDKAPAPEEHLLQHLQGYANSLPVRVGNDANHQLQLDAISNVLLAAKLIYNRFNTREHWELVSYLADYLTDHWQEKDHGMWEETQKQHYTSSKVVAAVSLEFISEHSQEEAQRQRWCEAAAAIRRFVAANCLTSEGAYAAFAGSEAVDVSAILFPIWAYTDAEAPEVLKTLEVLERDYCQQHLFRRHLVDYSSKREGAFLAGTFWVAQYWVMRRDWQKFEQVMGAALAFMNDVGLMPEEGDPATGEFLGNMPQTFVHASLIGAVIDYKAAQEKEKK</sequence>
<dbReference type="AlphaFoldDB" id="A0A1X9YRS3"/>
<dbReference type="InterPro" id="IPR008928">
    <property type="entry name" value="6-hairpin_glycosidase_sf"/>
</dbReference>
<evidence type="ECO:0000259" key="1">
    <source>
        <dbReference type="Pfam" id="PF00723"/>
    </source>
</evidence>
<dbReference type="Gene3D" id="1.50.10.10">
    <property type="match status" value="1"/>
</dbReference>
<dbReference type="STRING" id="709015.GCA_000472485_01806"/>
<evidence type="ECO:0000313" key="3">
    <source>
        <dbReference type="EMBL" id="ARS35558.1"/>
    </source>
</evidence>
<dbReference type="PANTHER" id="PTHR31616:SF0">
    <property type="entry name" value="GLUCAN 1,4-ALPHA-GLUCOSIDASE"/>
    <property type="match status" value="1"/>
</dbReference>
<dbReference type="EMBL" id="CP021235">
    <property type="protein sequence ID" value="ARS35558.1"/>
    <property type="molecule type" value="Genomic_DNA"/>
</dbReference>
<dbReference type="KEGG" id="pact:CA264_08970"/>
<protein>
    <submittedName>
        <fullName evidence="3">Glycoside hydrolase family 15</fullName>
    </submittedName>
</protein>
<dbReference type="InterPro" id="IPR012341">
    <property type="entry name" value="6hp_glycosidase-like_sf"/>
</dbReference>
<feature type="domain" description="GH15-like" evidence="1">
    <location>
        <begin position="218"/>
        <end position="506"/>
    </location>
</feature>
<gene>
    <name evidence="3" type="ORF">CA264_08970</name>
</gene>
<dbReference type="Pfam" id="PF00723">
    <property type="entry name" value="Glyco_hydro_15"/>
    <property type="match status" value="2"/>
</dbReference>